<dbReference type="AlphaFoldDB" id="A0A835UVP2"/>
<keyword evidence="4" id="KW-0819">tRNA processing</keyword>
<comment type="similarity">
    <text evidence="5">Belongs to the TDD superfamily. DTWD2 family.</text>
</comment>
<evidence type="ECO:0000256" key="3">
    <source>
        <dbReference type="ARBA" id="ARBA00022691"/>
    </source>
</evidence>
<evidence type="ECO:0000313" key="10">
    <source>
        <dbReference type="Proteomes" id="UP000636800"/>
    </source>
</evidence>
<keyword evidence="3" id="KW-0949">S-adenosyl-L-methionine</keyword>
<evidence type="ECO:0000256" key="5">
    <source>
        <dbReference type="ARBA" id="ARBA00034489"/>
    </source>
</evidence>
<dbReference type="Pfam" id="PF03942">
    <property type="entry name" value="DTW"/>
    <property type="match status" value="1"/>
</dbReference>
<dbReference type="PANTHER" id="PTHR21392:SF0">
    <property type="entry name" value="TRNA-URIDINE AMINOCARBOXYPROPYLTRANSFERASE 2"/>
    <property type="match status" value="1"/>
</dbReference>
<comment type="caution">
    <text evidence="9">The sequence shown here is derived from an EMBL/GenBank/DDBJ whole genome shotgun (WGS) entry which is preliminary data.</text>
</comment>
<dbReference type="SMART" id="SM01144">
    <property type="entry name" value="DTW"/>
    <property type="match status" value="1"/>
</dbReference>
<dbReference type="InterPro" id="IPR039262">
    <property type="entry name" value="DTWD2/TAPT"/>
</dbReference>
<gene>
    <name evidence="9" type="ORF">HPP92_016047</name>
</gene>
<evidence type="ECO:0000313" key="9">
    <source>
        <dbReference type="EMBL" id="KAG0474190.1"/>
    </source>
</evidence>
<accession>A0A835UVP2</accession>
<dbReference type="EC" id="2.5.1.25" evidence="1"/>
<comment type="catalytic activity">
    <reaction evidence="6">
        <text>a uridine in tRNA + S-adenosyl-L-methionine = a 3-[(3S)-3-amino-3-carboxypropyl]uridine in tRNA + S-methyl-5'-thioadenosine + H(+)</text>
        <dbReference type="Rhea" id="RHEA:62432"/>
        <dbReference type="Rhea" id="RHEA-COMP:13339"/>
        <dbReference type="Rhea" id="RHEA-COMP:16092"/>
        <dbReference type="ChEBI" id="CHEBI:15378"/>
        <dbReference type="ChEBI" id="CHEBI:17509"/>
        <dbReference type="ChEBI" id="CHEBI:59789"/>
        <dbReference type="ChEBI" id="CHEBI:65315"/>
        <dbReference type="ChEBI" id="CHEBI:82930"/>
        <dbReference type="EC" id="2.5.1.25"/>
    </reaction>
</comment>
<organism evidence="9 10">
    <name type="scientific">Vanilla planifolia</name>
    <name type="common">Vanilla</name>
    <dbReference type="NCBI Taxonomy" id="51239"/>
    <lineage>
        <taxon>Eukaryota</taxon>
        <taxon>Viridiplantae</taxon>
        <taxon>Streptophyta</taxon>
        <taxon>Embryophyta</taxon>
        <taxon>Tracheophyta</taxon>
        <taxon>Spermatophyta</taxon>
        <taxon>Magnoliopsida</taxon>
        <taxon>Liliopsida</taxon>
        <taxon>Asparagales</taxon>
        <taxon>Orchidaceae</taxon>
        <taxon>Vanilloideae</taxon>
        <taxon>Vanilleae</taxon>
        <taxon>Vanilla</taxon>
    </lineage>
</organism>
<evidence type="ECO:0000256" key="4">
    <source>
        <dbReference type="ARBA" id="ARBA00022694"/>
    </source>
</evidence>
<evidence type="ECO:0000256" key="6">
    <source>
        <dbReference type="ARBA" id="ARBA00048718"/>
    </source>
</evidence>
<evidence type="ECO:0000256" key="1">
    <source>
        <dbReference type="ARBA" id="ARBA00012386"/>
    </source>
</evidence>
<keyword evidence="10" id="KW-1185">Reference proteome</keyword>
<reference evidence="9 10" key="1">
    <citation type="journal article" date="2020" name="Nat. Food">
        <title>A phased Vanilla planifolia genome enables genetic improvement of flavour and production.</title>
        <authorList>
            <person name="Hasing T."/>
            <person name="Tang H."/>
            <person name="Brym M."/>
            <person name="Khazi F."/>
            <person name="Huang T."/>
            <person name="Chambers A.H."/>
        </authorList>
    </citation>
    <scope>NUCLEOTIDE SEQUENCE [LARGE SCALE GENOMIC DNA]</scope>
    <source>
        <tissue evidence="9">Leaf</tissue>
    </source>
</reference>
<dbReference type="GO" id="GO:0008033">
    <property type="term" value="P:tRNA processing"/>
    <property type="evidence" value="ECO:0007669"/>
    <property type="project" value="UniProtKB-KW"/>
</dbReference>
<feature type="domain" description="DTW" evidence="8">
    <location>
        <begin position="34"/>
        <end position="255"/>
    </location>
</feature>
<proteinExistence type="inferred from homology"/>
<dbReference type="EMBL" id="JADCNL010000007">
    <property type="protein sequence ID" value="KAG0474190.1"/>
    <property type="molecule type" value="Genomic_DNA"/>
</dbReference>
<feature type="region of interest" description="Disordered" evidence="7">
    <location>
        <begin position="1"/>
        <end position="28"/>
    </location>
</feature>
<feature type="compositionally biased region" description="Acidic residues" evidence="7">
    <location>
        <begin position="15"/>
        <end position="26"/>
    </location>
</feature>
<protein>
    <recommendedName>
        <fullName evidence="1">tRNA-uridine aminocarboxypropyltransferase</fullName>
        <ecNumber evidence="1">2.5.1.25</ecNumber>
    </recommendedName>
</protein>
<dbReference type="GO" id="GO:0016432">
    <property type="term" value="F:tRNA-uridine aminocarboxypropyltransferase activity"/>
    <property type="evidence" value="ECO:0007669"/>
    <property type="project" value="UniProtKB-EC"/>
</dbReference>
<sequence>MEEEEALPNMWFLSSDDDNDEGDKEEDCQSRRQRRSKCWEGCGRPVATCICPLLPPCPIPTSTHVVVLHHPQELRTNKIATLPALCRCLERCSLLCGRRLHPGASPLLDSLSAFPSPSSPVLFLFPTIGPSESAIDLKRWVSHTPYASRAEPVLIVFDATWRYAREMVAASLPYLERFALQVQIGDGCDAGMEGASTFESDVVLRKEPWKGCLSTIEAVARALRVLEPEERGPEIEERLLAVLRAMVAFQAVHLTPVKPRTKLKKKGKVVRE</sequence>
<evidence type="ECO:0000259" key="8">
    <source>
        <dbReference type="SMART" id="SM01144"/>
    </source>
</evidence>
<evidence type="ECO:0000256" key="7">
    <source>
        <dbReference type="SAM" id="MobiDB-lite"/>
    </source>
</evidence>
<dbReference type="OrthoDB" id="2019149at2759"/>
<dbReference type="Proteomes" id="UP000636800">
    <property type="component" value="Chromosome 7"/>
</dbReference>
<dbReference type="PANTHER" id="PTHR21392">
    <property type="entry name" value="TRNA-URIDINE AMINOCARBOXYPROPYLTRANSFERASE 2"/>
    <property type="match status" value="1"/>
</dbReference>
<keyword evidence="2" id="KW-0808">Transferase</keyword>
<name>A0A835UVP2_VANPL</name>
<evidence type="ECO:0000256" key="2">
    <source>
        <dbReference type="ARBA" id="ARBA00022679"/>
    </source>
</evidence>
<dbReference type="InterPro" id="IPR005636">
    <property type="entry name" value="DTW"/>
</dbReference>